<comment type="caution">
    <text evidence="4">The sequence shown here is derived from an EMBL/GenBank/DDBJ whole genome shotgun (WGS) entry which is preliminary data.</text>
</comment>
<evidence type="ECO:0000256" key="1">
    <source>
        <dbReference type="HAMAP-Rule" id="MF_00095"/>
    </source>
</evidence>
<evidence type="ECO:0000313" key="4">
    <source>
        <dbReference type="EMBL" id="EEX95368.1"/>
    </source>
</evidence>
<dbReference type="PANTHER" id="PTHR30545">
    <property type="entry name" value="SUGAR FERMENTATION STIMULATION PROTEIN A"/>
    <property type="match status" value="1"/>
</dbReference>
<gene>
    <name evidence="1" type="primary">sfsA</name>
    <name evidence="4" type="ORF">VIA_000286</name>
</gene>
<dbReference type="Gene3D" id="2.40.50.580">
    <property type="match status" value="1"/>
</dbReference>
<evidence type="ECO:0000259" key="3">
    <source>
        <dbReference type="Pfam" id="PF17746"/>
    </source>
</evidence>
<dbReference type="InterPro" id="IPR005224">
    <property type="entry name" value="SfsA"/>
</dbReference>
<dbReference type="InterPro" id="IPR041465">
    <property type="entry name" value="SfsA_N"/>
</dbReference>
<accession>A0ABP2H4T3</accession>
<dbReference type="EMBL" id="ACZV01000002">
    <property type="protein sequence ID" value="EEX95368.1"/>
    <property type="molecule type" value="Genomic_DNA"/>
</dbReference>
<dbReference type="Pfam" id="PF17746">
    <property type="entry name" value="SfsA_N"/>
    <property type="match status" value="1"/>
</dbReference>
<dbReference type="Pfam" id="PF03749">
    <property type="entry name" value="SfsA"/>
    <property type="match status" value="1"/>
</dbReference>
<feature type="domain" description="SfsA N-terminal OB" evidence="3">
    <location>
        <begin position="34"/>
        <end position="101"/>
    </location>
</feature>
<dbReference type="InterPro" id="IPR040452">
    <property type="entry name" value="SfsA_C"/>
</dbReference>
<evidence type="ECO:0000259" key="2">
    <source>
        <dbReference type="Pfam" id="PF03749"/>
    </source>
</evidence>
<organism evidence="4 5">
    <name type="scientific">Vibrio orientalis CIP 102891 = ATCC 33934</name>
    <dbReference type="NCBI Taxonomy" id="675816"/>
    <lineage>
        <taxon>Bacteria</taxon>
        <taxon>Pseudomonadati</taxon>
        <taxon>Pseudomonadota</taxon>
        <taxon>Gammaproteobacteria</taxon>
        <taxon>Vibrionales</taxon>
        <taxon>Vibrionaceae</taxon>
        <taxon>Vibrio</taxon>
        <taxon>Vibrio oreintalis group</taxon>
    </lineage>
</organism>
<name>A0ABP2H4T3_VIBOR</name>
<sequence length="258" mass="28636">MGEPCGVMLASIVHKNSSQSQMKFEPALEQATLIKRYKRFLTDISLPDGSERTIHCANTGAMTGCATQGNKVWYSTSDNPKRKYPNSWELTETALGHRICINTARANQLAVEAIESGVIKELQGYDLLQTEVKYGKENSRIDILLNSENAPKCYIEVKSVTLLDEEKPGQGYFPDAVTTRGQKHLRELTEMAQSGSRAVLLFTVLHSGIEKVSPATHIDAKYSQLLKDAQEQGVEVLCYKAQLSNSEIKLVEALNFSH</sequence>
<evidence type="ECO:0000313" key="5">
    <source>
        <dbReference type="Proteomes" id="UP000003515"/>
    </source>
</evidence>
<reference evidence="4 5" key="1">
    <citation type="submission" date="2009-10" db="EMBL/GenBank/DDBJ databases">
        <authorList>
            <consortium name="Los Alamos National Laboratory (LANL)"/>
            <consortium name="National Microbial Pathogen Data Resource (NMPDR)"/>
            <person name="Munk A.C."/>
            <person name="Chertkov O."/>
            <person name="Tapia R."/>
            <person name="Green L."/>
            <person name="Rogers Y."/>
            <person name="Detter J.C."/>
            <person name="Bruce D."/>
            <person name="Brettin T.S."/>
            <person name="Colwell R.R."/>
            <person name="Huq A."/>
            <person name="Grim C.J."/>
            <person name="Hasan N.A."/>
            <person name="Bartels D."/>
            <person name="Vonstein V."/>
        </authorList>
    </citation>
    <scope>NUCLEOTIDE SEQUENCE [LARGE SCALE GENOMIC DNA]</scope>
    <source>
        <strain evidence="4 5">CIP 102891</strain>
    </source>
</reference>
<dbReference type="NCBIfam" id="TIGR00230">
    <property type="entry name" value="sfsA"/>
    <property type="match status" value="1"/>
</dbReference>
<proteinExistence type="inferred from homology"/>
<dbReference type="Gene3D" id="3.40.1350.60">
    <property type="match status" value="1"/>
</dbReference>
<dbReference type="Proteomes" id="UP000003515">
    <property type="component" value="Unassembled WGS sequence"/>
</dbReference>
<comment type="similarity">
    <text evidence="1">Belongs to the SfsA family.</text>
</comment>
<dbReference type="HAMAP" id="MF_00095">
    <property type="entry name" value="SfsA"/>
    <property type="match status" value="1"/>
</dbReference>
<keyword evidence="5" id="KW-1185">Reference proteome</keyword>
<dbReference type="PANTHER" id="PTHR30545:SF2">
    <property type="entry name" value="SUGAR FERMENTATION STIMULATION PROTEIN A"/>
    <property type="match status" value="1"/>
</dbReference>
<dbReference type="CDD" id="cd22359">
    <property type="entry name" value="SfsA-like_bacterial"/>
    <property type="match status" value="1"/>
</dbReference>
<protein>
    <recommendedName>
        <fullName evidence="1">Sugar fermentation stimulation protein homolog</fullName>
    </recommendedName>
</protein>
<feature type="domain" description="Sugar fermentation stimulation protein C-terminal" evidence="2">
    <location>
        <begin position="105"/>
        <end position="246"/>
    </location>
</feature>